<reference evidence="1" key="1">
    <citation type="submission" date="2023-10" db="EMBL/GenBank/DDBJ databases">
        <title>Development of a sustainable strategy for remediation of hydrocarbon-contaminated territories based on the waste exchange concept.</title>
        <authorList>
            <person name="Krivoruchko A."/>
        </authorList>
    </citation>
    <scope>NUCLEOTIDE SEQUENCE</scope>
    <source>
        <strain evidence="1">IEGM 68</strain>
    </source>
</reference>
<evidence type="ECO:0000313" key="2">
    <source>
        <dbReference type="Proteomes" id="UP001185863"/>
    </source>
</evidence>
<protein>
    <submittedName>
        <fullName evidence="1">Uncharacterized protein</fullName>
    </submittedName>
</protein>
<dbReference type="AlphaFoldDB" id="A0AAE4V308"/>
<sequence length="40" mass="4419">MTTPAGSTRAGSWTLSTEELKNRLEWMFEHTATETADSSS</sequence>
<evidence type="ECO:0000313" key="1">
    <source>
        <dbReference type="EMBL" id="MDV7267673.1"/>
    </source>
</evidence>
<dbReference type="RefSeq" id="WP_257792479.1">
    <property type="nucleotide sequence ID" value="NZ_CP021354.1"/>
</dbReference>
<dbReference type="EMBL" id="JAWLUP010000099">
    <property type="protein sequence ID" value="MDV7267673.1"/>
    <property type="molecule type" value="Genomic_DNA"/>
</dbReference>
<proteinExistence type="predicted"/>
<comment type="caution">
    <text evidence="1">The sequence shown here is derived from an EMBL/GenBank/DDBJ whole genome shotgun (WGS) entry which is preliminary data.</text>
</comment>
<dbReference type="Proteomes" id="UP001185863">
    <property type="component" value="Unassembled WGS sequence"/>
</dbReference>
<organism evidence="1 2">
    <name type="scientific">Rhodococcus oxybenzonivorans</name>
    <dbReference type="NCBI Taxonomy" id="1990687"/>
    <lineage>
        <taxon>Bacteria</taxon>
        <taxon>Bacillati</taxon>
        <taxon>Actinomycetota</taxon>
        <taxon>Actinomycetes</taxon>
        <taxon>Mycobacteriales</taxon>
        <taxon>Nocardiaceae</taxon>
        <taxon>Rhodococcus</taxon>
    </lineage>
</organism>
<accession>A0AAE4V308</accession>
<name>A0AAE4V308_9NOCA</name>
<gene>
    <name evidence="1" type="ORF">R4315_24425</name>
</gene>